<dbReference type="GO" id="GO:0006829">
    <property type="term" value="P:zinc ion transport"/>
    <property type="evidence" value="ECO:0007669"/>
    <property type="project" value="UniProtKB-KW"/>
</dbReference>
<dbReference type="AlphaFoldDB" id="A0A2S5TCT2"/>
<dbReference type="OrthoDB" id="9799649at2"/>
<evidence type="ECO:0000256" key="2">
    <source>
        <dbReference type="ARBA" id="ARBA00022692"/>
    </source>
</evidence>
<evidence type="ECO:0000259" key="6">
    <source>
        <dbReference type="Pfam" id="PF01545"/>
    </source>
</evidence>
<dbReference type="InterPro" id="IPR058533">
    <property type="entry name" value="Cation_efflux_TM"/>
</dbReference>
<comment type="caution">
    <text evidence="7">The sequence shown here is derived from an EMBL/GenBank/DDBJ whole genome shotgun (WGS) entry which is preliminary data.</text>
</comment>
<keyword evidence="8" id="KW-1185">Reference proteome</keyword>
<evidence type="ECO:0000256" key="5">
    <source>
        <dbReference type="SAM" id="Phobius"/>
    </source>
</evidence>
<feature type="transmembrane region" description="Helical" evidence="5">
    <location>
        <begin position="73"/>
        <end position="91"/>
    </location>
</feature>
<dbReference type="Gene3D" id="1.20.1510.10">
    <property type="entry name" value="Cation efflux protein transmembrane domain"/>
    <property type="match status" value="1"/>
</dbReference>
<dbReference type="GO" id="GO:0016020">
    <property type="term" value="C:membrane"/>
    <property type="evidence" value="ECO:0007669"/>
    <property type="project" value="UniProtKB-SubCell"/>
</dbReference>
<keyword evidence="3 5" id="KW-1133">Transmembrane helix</keyword>
<dbReference type="EMBL" id="PSNW01000010">
    <property type="protein sequence ID" value="PPE72820.1"/>
    <property type="molecule type" value="Genomic_DNA"/>
</dbReference>
<name>A0A2S5TCT2_9GAMM</name>
<feature type="domain" description="Cation efflux protein transmembrane" evidence="6">
    <location>
        <begin position="14"/>
        <end position="181"/>
    </location>
</feature>
<keyword evidence="2 5" id="KW-0812">Transmembrane</keyword>
<comment type="subcellular location">
    <subcellularLocation>
        <location evidence="1">Membrane</location>
        <topology evidence="1">Multi-pass membrane protein</topology>
    </subcellularLocation>
</comment>
<evidence type="ECO:0000313" key="8">
    <source>
        <dbReference type="Proteomes" id="UP000238220"/>
    </source>
</evidence>
<protein>
    <submittedName>
        <fullName evidence="7">Cation transporter</fullName>
    </submittedName>
</protein>
<sequence>MAAQANRSALRKVLAINLFQSLAGGGVGAWAQSTALVGAALDNLGDAGVYGISLYAEGRSAAHKARAARISGWLLVGFSLMLAFEVLRRFFSGAEPIGVAMMIWAACNAALNLVCLKLLRSHRREGAHFAASWIFTSNDTLVNLGIVASGALVLWLESPLPDLVIGLLVAAIAFRGGREILEIAEEASKSSSTS</sequence>
<dbReference type="GO" id="GO:0008324">
    <property type="term" value="F:monoatomic cation transmembrane transporter activity"/>
    <property type="evidence" value="ECO:0007669"/>
    <property type="project" value="InterPro"/>
</dbReference>
<keyword evidence="4 5" id="KW-0472">Membrane</keyword>
<evidence type="ECO:0000313" key="7">
    <source>
        <dbReference type="EMBL" id="PPE72820.1"/>
    </source>
</evidence>
<dbReference type="Proteomes" id="UP000238220">
    <property type="component" value="Unassembled WGS sequence"/>
</dbReference>
<gene>
    <name evidence="7" type="ORF">C3942_17205</name>
</gene>
<feature type="transmembrane region" description="Helical" evidence="5">
    <location>
        <begin position="97"/>
        <end position="119"/>
    </location>
</feature>
<organism evidence="7 8">
    <name type="scientific">Solimonas fluminis</name>
    <dbReference type="NCBI Taxonomy" id="2086571"/>
    <lineage>
        <taxon>Bacteria</taxon>
        <taxon>Pseudomonadati</taxon>
        <taxon>Pseudomonadota</taxon>
        <taxon>Gammaproteobacteria</taxon>
        <taxon>Nevskiales</taxon>
        <taxon>Nevskiaceae</taxon>
        <taxon>Solimonas</taxon>
    </lineage>
</organism>
<reference evidence="7 8" key="1">
    <citation type="submission" date="2018-02" db="EMBL/GenBank/DDBJ databases">
        <title>Genome sequencing of Solimonas sp. HR-BB.</title>
        <authorList>
            <person name="Lee Y."/>
            <person name="Jeon C.O."/>
        </authorList>
    </citation>
    <scope>NUCLEOTIDE SEQUENCE [LARGE SCALE GENOMIC DNA]</scope>
    <source>
        <strain evidence="7 8">HR-BB</strain>
    </source>
</reference>
<dbReference type="InterPro" id="IPR027469">
    <property type="entry name" value="Cation_efflux_TMD_sf"/>
</dbReference>
<proteinExistence type="predicted"/>
<evidence type="ECO:0000256" key="3">
    <source>
        <dbReference type="ARBA" id="ARBA00022989"/>
    </source>
</evidence>
<evidence type="ECO:0000256" key="4">
    <source>
        <dbReference type="ARBA" id="ARBA00023136"/>
    </source>
</evidence>
<accession>A0A2S5TCT2</accession>
<dbReference type="SUPFAM" id="SSF161111">
    <property type="entry name" value="Cation efflux protein transmembrane domain-like"/>
    <property type="match status" value="1"/>
</dbReference>
<evidence type="ECO:0000256" key="1">
    <source>
        <dbReference type="ARBA" id="ARBA00004141"/>
    </source>
</evidence>
<dbReference type="Pfam" id="PF01545">
    <property type="entry name" value="Cation_efflux"/>
    <property type="match status" value="1"/>
</dbReference>